<gene>
    <name evidence="2" type="ORF">JQN70_13585</name>
</gene>
<sequence length="150" mass="16322">MCSYCGCEAVTVVGRFMAEHVDIVNACGDLRRAALGGDTGAVERTADRLAGLLHPHTRAEEAGLFTLLARDDEFAGHVRSLCAEHVTLDERLARVRAGHHDEMPALEWALRRHIEREENGLFPAAAIAFAGPEWDLVAAMTPDAPPRRTG</sequence>
<name>A0ABS2CQL1_9MICO</name>
<protein>
    <submittedName>
        <fullName evidence="2">Hemerythrin domain-containing protein</fullName>
    </submittedName>
</protein>
<evidence type="ECO:0000259" key="1">
    <source>
        <dbReference type="Pfam" id="PF01814"/>
    </source>
</evidence>
<keyword evidence="3" id="KW-1185">Reference proteome</keyword>
<dbReference type="Gene3D" id="1.20.120.520">
    <property type="entry name" value="nmb1532 protein domain like"/>
    <property type="match status" value="1"/>
</dbReference>
<reference evidence="2" key="1">
    <citation type="submission" date="2021-02" db="EMBL/GenBank/DDBJ databases">
        <title>Phycicoccus sp. MQZ13P-5T, whole genome shotgun sequence.</title>
        <authorList>
            <person name="Tuo L."/>
        </authorList>
    </citation>
    <scope>NUCLEOTIDE SEQUENCE</scope>
    <source>
        <strain evidence="2">MQZ13P-5</strain>
    </source>
</reference>
<dbReference type="Pfam" id="PF01814">
    <property type="entry name" value="Hemerythrin"/>
    <property type="match status" value="1"/>
</dbReference>
<dbReference type="EMBL" id="JAFDVD010000015">
    <property type="protein sequence ID" value="MBM6401426.1"/>
    <property type="molecule type" value="Genomic_DNA"/>
</dbReference>
<feature type="domain" description="Hemerythrin-like" evidence="1">
    <location>
        <begin position="13"/>
        <end position="125"/>
    </location>
</feature>
<proteinExistence type="predicted"/>
<comment type="caution">
    <text evidence="2">The sequence shown here is derived from an EMBL/GenBank/DDBJ whole genome shotgun (WGS) entry which is preliminary data.</text>
</comment>
<dbReference type="Proteomes" id="UP001430172">
    <property type="component" value="Unassembled WGS sequence"/>
</dbReference>
<evidence type="ECO:0000313" key="3">
    <source>
        <dbReference type="Proteomes" id="UP001430172"/>
    </source>
</evidence>
<accession>A0ABS2CQL1</accession>
<dbReference type="InterPro" id="IPR012312">
    <property type="entry name" value="Hemerythrin-like"/>
</dbReference>
<organism evidence="2 3">
    <name type="scientific">Phycicoccus sonneratiae</name>
    <dbReference type="NCBI Taxonomy" id="2807628"/>
    <lineage>
        <taxon>Bacteria</taxon>
        <taxon>Bacillati</taxon>
        <taxon>Actinomycetota</taxon>
        <taxon>Actinomycetes</taxon>
        <taxon>Micrococcales</taxon>
        <taxon>Intrasporangiaceae</taxon>
        <taxon>Phycicoccus</taxon>
    </lineage>
</organism>
<evidence type="ECO:0000313" key="2">
    <source>
        <dbReference type="EMBL" id="MBM6401426.1"/>
    </source>
</evidence>